<organism evidence="1">
    <name type="scientific">virus sp. ctEfN2</name>
    <dbReference type="NCBI Taxonomy" id="2825810"/>
    <lineage>
        <taxon>Viruses</taxon>
    </lineage>
</organism>
<accession>A0A8S5RN63</accession>
<evidence type="ECO:0000313" key="1">
    <source>
        <dbReference type="EMBL" id="DAE32525.1"/>
    </source>
</evidence>
<proteinExistence type="predicted"/>
<protein>
    <submittedName>
        <fullName evidence="1">WCCH motif protein</fullName>
    </submittedName>
</protein>
<name>A0A8S5RN63_9VIRU</name>
<dbReference type="EMBL" id="BK059123">
    <property type="protein sequence ID" value="DAE32525.1"/>
    <property type="molecule type" value="Genomic_DNA"/>
</dbReference>
<reference evidence="1" key="1">
    <citation type="journal article" date="2021" name="Proc. Natl. Acad. Sci. U.S.A.">
        <title>A Catalog of Tens of Thousands of Viruses from Human Metagenomes Reveals Hidden Associations with Chronic Diseases.</title>
        <authorList>
            <person name="Tisza M.J."/>
            <person name="Buck C.B."/>
        </authorList>
    </citation>
    <scope>NUCLEOTIDE SEQUENCE</scope>
    <source>
        <strain evidence="1">CtEfN2</strain>
    </source>
</reference>
<sequence>MQFKSNFLCCCDSCPRSRNKGIETVDFCVLQNPSGAFEAPLIIPVGIDGTNSEGSYHHGK</sequence>